<dbReference type="PANTHER" id="PTHR30273">
    <property type="entry name" value="PERIPLASMIC SIGNAL SENSOR AND SIGMA FACTOR ACTIVATOR FECR-RELATED"/>
    <property type="match status" value="1"/>
</dbReference>
<dbReference type="PANTHER" id="PTHR30273:SF2">
    <property type="entry name" value="PROTEIN FECR"/>
    <property type="match status" value="1"/>
</dbReference>
<dbReference type="AlphaFoldDB" id="A0A517TFE0"/>
<feature type="domain" description="FecR protein" evidence="2">
    <location>
        <begin position="151"/>
        <end position="233"/>
    </location>
</feature>
<dbReference type="InterPro" id="IPR012373">
    <property type="entry name" value="Ferrdict_sens_TM"/>
</dbReference>
<reference evidence="3 4" key="1">
    <citation type="submission" date="2019-02" db="EMBL/GenBank/DDBJ databases">
        <title>Deep-cultivation of Planctomycetes and their phenomic and genomic characterization uncovers novel biology.</title>
        <authorList>
            <person name="Wiegand S."/>
            <person name="Jogler M."/>
            <person name="Boedeker C."/>
            <person name="Pinto D."/>
            <person name="Vollmers J."/>
            <person name="Rivas-Marin E."/>
            <person name="Kohn T."/>
            <person name="Peeters S.H."/>
            <person name="Heuer A."/>
            <person name="Rast P."/>
            <person name="Oberbeckmann S."/>
            <person name="Bunk B."/>
            <person name="Jeske O."/>
            <person name="Meyerdierks A."/>
            <person name="Storesund J.E."/>
            <person name="Kallscheuer N."/>
            <person name="Luecker S."/>
            <person name="Lage O.M."/>
            <person name="Pohl T."/>
            <person name="Merkel B.J."/>
            <person name="Hornburger P."/>
            <person name="Mueller R.-W."/>
            <person name="Bruemmer F."/>
            <person name="Labrenz M."/>
            <person name="Spormann A.M."/>
            <person name="Op den Camp H."/>
            <person name="Overmann J."/>
            <person name="Amann R."/>
            <person name="Jetten M.S.M."/>
            <person name="Mascher T."/>
            <person name="Medema M.H."/>
            <person name="Devos D.P."/>
            <person name="Kaster A.-K."/>
            <person name="Ovreas L."/>
            <person name="Rohde M."/>
            <person name="Galperin M.Y."/>
            <person name="Jogler C."/>
        </authorList>
    </citation>
    <scope>NUCLEOTIDE SEQUENCE [LARGE SCALE GENOMIC DNA]</scope>
    <source>
        <strain evidence="3 4">V22</strain>
    </source>
</reference>
<dbReference type="RefSeq" id="WP_145266755.1">
    <property type="nucleotide sequence ID" value="NZ_CP036316.1"/>
</dbReference>
<dbReference type="KEGG" id="chya:V22_43580"/>
<name>A0A517TFE0_9PLAN</name>
<accession>A0A517TFE0</accession>
<dbReference type="Proteomes" id="UP000319976">
    <property type="component" value="Chromosome"/>
</dbReference>
<evidence type="ECO:0000256" key="1">
    <source>
        <dbReference type="SAM" id="Phobius"/>
    </source>
</evidence>
<feature type="transmembrane region" description="Helical" evidence="1">
    <location>
        <begin position="88"/>
        <end position="110"/>
    </location>
</feature>
<dbReference type="OrthoDB" id="184599at2"/>
<sequence>MNKDAELRSEIMSLANSLMNGMANRKMVGRLNEILSSGVVYRQYYVEYVNLRAGIKERAEQHTAEDCVKMLFENSDAKRKAHQLPIRLIASIAASLTTLAVCIGMLVVWFNLPTAPVGRLTIATNNAEWASGAQSPGDIVRAGEPIILTAGTATIRLNSGAVINLQAPTSLILRHDMHLTLAEGTVAAYVPPEAKGFTVHTDDVELIDLGTEFFVKDFNNTETQVFVRQGRVEAMLLGKQDESIRVMTLTAGHAARFSKADEIAEQVDVGLDWSGTIENVFASTRGIFTIEGDLRTAPKAPVVFTEGTHKTEEHVLIIAERSNVTLDQPLTITTREGQRTIPAGVPLDSYLIHYDATGQTSPRARGAVTFDGEILAVIDQSAALVETDPVFGLENREWSVDEQRGFEPDDTIQISAGRDGVSLHPIVSGANYYDQCRILVQAANH</sequence>
<dbReference type="EMBL" id="CP036316">
    <property type="protein sequence ID" value="QDT67085.1"/>
    <property type="molecule type" value="Genomic_DNA"/>
</dbReference>
<keyword evidence="1" id="KW-0812">Transmembrane</keyword>
<dbReference type="GO" id="GO:0016989">
    <property type="term" value="F:sigma factor antagonist activity"/>
    <property type="evidence" value="ECO:0007669"/>
    <property type="project" value="TreeGrafter"/>
</dbReference>
<keyword evidence="4" id="KW-1185">Reference proteome</keyword>
<dbReference type="InterPro" id="IPR006860">
    <property type="entry name" value="FecR"/>
</dbReference>
<evidence type="ECO:0000313" key="4">
    <source>
        <dbReference type="Proteomes" id="UP000319976"/>
    </source>
</evidence>
<gene>
    <name evidence="3" type="ORF">V22_43580</name>
</gene>
<proteinExistence type="predicted"/>
<keyword evidence="1" id="KW-1133">Transmembrane helix</keyword>
<dbReference type="Gene3D" id="2.60.120.1440">
    <property type="match status" value="1"/>
</dbReference>
<protein>
    <submittedName>
        <fullName evidence="3">Fec operon regulator FecR</fullName>
    </submittedName>
</protein>
<evidence type="ECO:0000313" key="3">
    <source>
        <dbReference type="EMBL" id="QDT67085.1"/>
    </source>
</evidence>
<organism evidence="3 4">
    <name type="scientific">Calycomorphotria hydatis</name>
    <dbReference type="NCBI Taxonomy" id="2528027"/>
    <lineage>
        <taxon>Bacteria</taxon>
        <taxon>Pseudomonadati</taxon>
        <taxon>Planctomycetota</taxon>
        <taxon>Planctomycetia</taxon>
        <taxon>Planctomycetales</taxon>
        <taxon>Planctomycetaceae</taxon>
        <taxon>Calycomorphotria</taxon>
    </lineage>
</organism>
<dbReference type="Pfam" id="PF04773">
    <property type="entry name" value="FecR"/>
    <property type="match status" value="1"/>
</dbReference>
<evidence type="ECO:0000259" key="2">
    <source>
        <dbReference type="Pfam" id="PF04773"/>
    </source>
</evidence>
<keyword evidence="1" id="KW-0472">Membrane</keyword>